<sequence length="35" mass="3999">MGERIFWDAATDTLTIRGTPPNLRDQLQRRLNGGK</sequence>
<protein>
    <submittedName>
        <fullName evidence="1">Nucleoid-associated protein YejK</fullName>
    </submittedName>
</protein>
<evidence type="ECO:0000313" key="1">
    <source>
        <dbReference type="EMBL" id="VTP64954.1"/>
    </source>
</evidence>
<name>A0A4U9HLQ4_SERRU</name>
<proteinExistence type="predicted"/>
<dbReference type="Proteomes" id="UP000307968">
    <property type="component" value="Chromosome"/>
</dbReference>
<evidence type="ECO:0000313" key="2">
    <source>
        <dbReference type="Proteomes" id="UP000307968"/>
    </source>
</evidence>
<organism evidence="1 2">
    <name type="scientific">Serratia rubidaea</name>
    <name type="common">Serratia marinorubra</name>
    <dbReference type="NCBI Taxonomy" id="61652"/>
    <lineage>
        <taxon>Bacteria</taxon>
        <taxon>Pseudomonadati</taxon>
        <taxon>Pseudomonadota</taxon>
        <taxon>Gammaproteobacteria</taxon>
        <taxon>Enterobacterales</taxon>
        <taxon>Yersiniaceae</taxon>
        <taxon>Serratia</taxon>
    </lineage>
</organism>
<gene>
    <name evidence="1" type="primary">yejK_1</name>
    <name evidence="1" type="ORF">NCTC12971_03826</name>
</gene>
<dbReference type="EMBL" id="LR590463">
    <property type="protein sequence ID" value="VTP64954.1"/>
    <property type="molecule type" value="Genomic_DNA"/>
</dbReference>
<reference evidence="1 2" key="1">
    <citation type="submission" date="2019-05" db="EMBL/GenBank/DDBJ databases">
        <authorList>
            <consortium name="Pathogen Informatics"/>
        </authorList>
    </citation>
    <scope>NUCLEOTIDE SEQUENCE [LARGE SCALE GENOMIC DNA]</scope>
    <source>
        <strain evidence="1 2">NCTC12971</strain>
    </source>
</reference>
<dbReference type="AlphaFoldDB" id="A0A4U9HLQ4"/>
<accession>A0A4U9HLQ4</accession>